<evidence type="ECO:0000256" key="1">
    <source>
        <dbReference type="SAM" id="MobiDB-lite"/>
    </source>
</evidence>
<feature type="compositionally biased region" description="Basic and acidic residues" evidence="1">
    <location>
        <begin position="1"/>
        <end position="10"/>
    </location>
</feature>
<evidence type="ECO:0000313" key="3">
    <source>
        <dbReference type="Proteomes" id="UP000287188"/>
    </source>
</evidence>
<dbReference type="EMBL" id="BIFS01000002">
    <property type="protein sequence ID" value="GCE24442.1"/>
    <property type="molecule type" value="Genomic_DNA"/>
</dbReference>
<accession>A0A402AZC8</accession>
<proteinExistence type="predicted"/>
<dbReference type="AlphaFoldDB" id="A0A402AZC8"/>
<gene>
    <name evidence="2" type="ORF">KDK_82420</name>
</gene>
<protein>
    <submittedName>
        <fullName evidence="2">Uncharacterized protein</fullName>
    </submittedName>
</protein>
<evidence type="ECO:0000313" key="2">
    <source>
        <dbReference type="EMBL" id="GCE24442.1"/>
    </source>
</evidence>
<feature type="region of interest" description="Disordered" evidence="1">
    <location>
        <begin position="1"/>
        <end position="44"/>
    </location>
</feature>
<dbReference type="Proteomes" id="UP000287188">
    <property type="component" value="Unassembled WGS sequence"/>
</dbReference>
<keyword evidence="3" id="KW-1185">Reference proteome</keyword>
<feature type="compositionally biased region" description="Acidic residues" evidence="1">
    <location>
        <begin position="18"/>
        <end position="27"/>
    </location>
</feature>
<dbReference type="RefSeq" id="WP_126557645.1">
    <property type="nucleotide sequence ID" value="NZ_BIFS01000002.1"/>
</dbReference>
<reference evidence="3" key="1">
    <citation type="submission" date="2018-12" db="EMBL/GenBank/DDBJ databases">
        <title>Tengunoibacter tsumagoiensis gen. nov., sp. nov., Dictyobacter kobayashii sp. nov., D. alpinus sp. nov., and D. joshuensis sp. nov. and description of Dictyobacteraceae fam. nov. within the order Ktedonobacterales isolated from Tengu-no-mugimeshi.</title>
        <authorList>
            <person name="Wang C.M."/>
            <person name="Zheng Y."/>
            <person name="Sakai Y."/>
            <person name="Toyoda A."/>
            <person name="Minakuchi Y."/>
            <person name="Abe K."/>
            <person name="Yokota A."/>
            <person name="Yabe S."/>
        </authorList>
    </citation>
    <scope>NUCLEOTIDE SEQUENCE [LARGE SCALE GENOMIC DNA]</scope>
    <source>
        <strain evidence="3">Uno11</strain>
    </source>
</reference>
<name>A0A402AZC8_9CHLR</name>
<organism evidence="2 3">
    <name type="scientific">Dictyobacter kobayashii</name>
    <dbReference type="NCBI Taxonomy" id="2014872"/>
    <lineage>
        <taxon>Bacteria</taxon>
        <taxon>Bacillati</taxon>
        <taxon>Chloroflexota</taxon>
        <taxon>Ktedonobacteria</taxon>
        <taxon>Ktedonobacterales</taxon>
        <taxon>Dictyobacteraceae</taxon>
        <taxon>Dictyobacter</taxon>
    </lineage>
</organism>
<sequence>MKKINEEHKQNMNKSDFAEQELTEEQLEQIQGGLNPQPLPPGAADTFKLDNKIARQGIIIVSGYQE</sequence>
<comment type="caution">
    <text evidence="2">The sequence shown here is derived from an EMBL/GenBank/DDBJ whole genome shotgun (WGS) entry which is preliminary data.</text>
</comment>